<name>A0A5Q0BP58_9GAMM</name>
<keyword evidence="3 6" id="KW-0949">S-adenosyl-L-methionine</keyword>
<reference evidence="9 10" key="1">
    <citation type="submission" date="2019-09" db="EMBL/GenBank/DDBJ databases">
        <title>Ecophysiology of the spiral-shaped methanotroph Methylospira mobilis as revealed by the complete genome sequence.</title>
        <authorList>
            <person name="Oshkin I.Y."/>
            <person name="Dedysh S.N."/>
            <person name="Miroshnikov K."/>
            <person name="Danilova O.V."/>
            <person name="Hakobyan A."/>
            <person name="Liesack W."/>
        </authorList>
    </citation>
    <scope>NUCLEOTIDE SEQUENCE [LARGE SCALE GENOMIC DNA]</scope>
    <source>
        <strain evidence="9 10">Shm1</strain>
    </source>
</reference>
<accession>A0A5Q0BP58</accession>
<evidence type="ECO:0000256" key="4">
    <source>
        <dbReference type="ARBA" id="ARBA00022747"/>
    </source>
</evidence>
<dbReference type="PRINTS" id="PR00105">
    <property type="entry name" value="C5METTRFRASE"/>
</dbReference>
<dbReference type="Pfam" id="PF00145">
    <property type="entry name" value="DNA_methylase"/>
    <property type="match status" value="1"/>
</dbReference>
<keyword evidence="1 6" id="KW-0489">Methyltransferase</keyword>
<dbReference type="InterPro" id="IPR029063">
    <property type="entry name" value="SAM-dependent_MTases_sf"/>
</dbReference>
<dbReference type="PROSITE" id="PS00094">
    <property type="entry name" value="C5_MTASE_1"/>
    <property type="match status" value="1"/>
</dbReference>
<dbReference type="REBASE" id="370268">
    <property type="entry name" value="M.MmoShm1ORF13605P"/>
</dbReference>
<evidence type="ECO:0000256" key="6">
    <source>
        <dbReference type="PROSITE-ProRule" id="PRU01016"/>
    </source>
</evidence>
<dbReference type="AlphaFoldDB" id="A0A5Q0BP58"/>
<dbReference type="GO" id="GO:0032259">
    <property type="term" value="P:methylation"/>
    <property type="evidence" value="ECO:0007669"/>
    <property type="project" value="UniProtKB-KW"/>
</dbReference>
<dbReference type="GO" id="GO:0003677">
    <property type="term" value="F:DNA binding"/>
    <property type="evidence" value="ECO:0007669"/>
    <property type="project" value="TreeGrafter"/>
</dbReference>
<dbReference type="InterPro" id="IPR001525">
    <property type="entry name" value="C5_MeTfrase"/>
</dbReference>
<dbReference type="GO" id="GO:0003886">
    <property type="term" value="F:DNA (cytosine-5-)-methyltransferase activity"/>
    <property type="evidence" value="ECO:0007669"/>
    <property type="project" value="UniProtKB-EC"/>
</dbReference>
<dbReference type="PROSITE" id="PS51679">
    <property type="entry name" value="SAM_MT_C5"/>
    <property type="match status" value="1"/>
</dbReference>
<evidence type="ECO:0000256" key="2">
    <source>
        <dbReference type="ARBA" id="ARBA00022679"/>
    </source>
</evidence>
<dbReference type="InterPro" id="IPR050390">
    <property type="entry name" value="C5-Methyltransferase"/>
</dbReference>
<dbReference type="GO" id="GO:0009307">
    <property type="term" value="P:DNA restriction-modification system"/>
    <property type="evidence" value="ECO:0007669"/>
    <property type="project" value="UniProtKB-KW"/>
</dbReference>
<dbReference type="NCBIfam" id="TIGR00675">
    <property type="entry name" value="dcm"/>
    <property type="match status" value="1"/>
</dbReference>
<dbReference type="PANTHER" id="PTHR10629:SF52">
    <property type="entry name" value="DNA (CYTOSINE-5)-METHYLTRANSFERASE 1"/>
    <property type="match status" value="1"/>
</dbReference>
<dbReference type="Proteomes" id="UP000325755">
    <property type="component" value="Chromosome"/>
</dbReference>
<proteinExistence type="inferred from homology"/>
<dbReference type="RefSeq" id="WP_153249510.1">
    <property type="nucleotide sequence ID" value="NZ_CP044205.1"/>
</dbReference>
<comment type="catalytic activity">
    <reaction evidence="5 8">
        <text>a 2'-deoxycytidine in DNA + S-adenosyl-L-methionine = a 5-methyl-2'-deoxycytidine in DNA + S-adenosyl-L-homocysteine + H(+)</text>
        <dbReference type="Rhea" id="RHEA:13681"/>
        <dbReference type="Rhea" id="RHEA-COMP:11369"/>
        <dbReference type="Rhea" id="RHEA-COMP:11370"/>
        <dbReference type="ChEBI" id="CHEBI:15378"/>
        <dbReference type="ChEBI" id="CHEBI:57856"/>
        <dbReference type="ChEBI" id="CHEBI:59789"/>
        <dbReference type="ChEBI" id="CHEBI:85452"/>
        <dbReference type="ChEBI" id="CHEBI:85454"/>
        <dbReference type="EC" id="2.1.1.37"/>
    </reaction>
</comment>
<dbReference type="SUPFAM" id="SSF53335">
    <property type="entry name" value="S-adenosyl-L-methionine-dependent methyltransferases"/>
    <property type="match status" value="1"/>
</dbReference>
<evidence type="ECO:0000256" key="1">
    <source>
        <dbReference type="ARBA" id="ARBA00022603"/>
    </source>
</evidence>
<keyword evidence="10" id="KW-1185">Reference proteome</keyword>
<evidence type="ECO:0000256" key="7">
    <source>
        <dbReference type="RuleBase" id="RU000416"/>
    </source>
</evidence>
<dbReference type="InterPro" id="IPR018117">
    <property type="entry name" value="C5_DNA_meth_AS"/>
</dbReference>
<evidence type="ECO:0000313" key="10">
    <source>
        <dbReference type="Proteomes" id="UP000325755"/>
    </source>
</evidence>
<protein>
    <recommendedName>
        <fullName evidence="8">Cytosine-specific methyltransferase</fullName>
        <ecNumber evidence="8">2.1.1.37</ecNumber>
    </recommendedName>
</protein>
<evidence type="ECO:0000256" key="5">
    <source>
        <dbReference type="ARBA" id="ARBA00047422"/>
    </source>
</evidence>
<dbReference type="GO" id="GO:0044027">
    <property type="term" value="P:negative regulation of gene expression via chromosomal CpG island methylation"/>
    <property type="evidence" value="ECO:0007669"/>
    <property type="project" value="TreeGrafter"/>
</dbReference>
<dbReference type="OrthoDB" id="9813719at2"/>
<dbReference type="PANTHER" id="PTHR10629">
    <property type="entry name" value="CYTOSINE-SPECIFIC METHYLTRANSFERASE"/>
    <property type="match status" value="1"/>
</dbReference>
<dbReference type="Gene3D" id="3.90.120.10">
    <property type="entry name" value="DNA Methylase, subunit A, domain 2"/>
    <property type="match status" value="1"/>
</dbReference>
<keyword evidence="4" id="KW-0680">Restriction system</keyword>
<feature type="active site" evidence="6">
    <location>
        <position position="116"/>
    </location>
</feature>
<dbReference type="KEGG" id="mmob:F6R98_13605"/>
<dbReference type="EC" id="2.1.1.37" evidence="8"/>
<dbReference type="InParanoid" id="A0A5Q0BP58"/>
<evidence type="ECO:0000313" key="9">
    <source>
        <dbReference type="EMBL" id="QFY43526.1"/>
    </source>
</evidence>
<gene>
    <name evidence="9" type="ORF">F6R98_13605</name>
</gene>
<sequence>MVVVDQHTTLDSKRITDENNRLGCDCFDVSNRWLTCIDLFAGAGGFSLAAKNVGINVVAAVEFNPNACKTYTTNLVEAGIPHLYNVDIRALNPLTIAVNHFPDGNGCDILLGGPPCQGFSVHRINDSGIDDPRNELILRYFDFVGHLRPKVFLMENVPGLLWQRHRHFLDEFYRQARESGYLLRQPEILDARDYGVPQRRKRVFVLGVRRDIDLTIDWPPCPTHGDDKARLANPVLQPWLTASAVFNSPVCIGDKNNVHMNHTSALVDVFRRTPPNGGSRKDSGRILSCHVNHNGHRDVYGRIDPNQPGPTMTTACINPSKGRFVHPTEHHGITLRQAARFQTFPDWFVFNGGLIAGGEQIGNAVPVRLGEVLLRTIKEALLAWERSHD</sequence>
<keyword evidence="2 6" id="KW-0808">Transferase</keyword>
<dbReference type="EMBL" id="CP044205">
    <property type="protein sequence ID" value="QFY43526.1"/>
    <property type="molecule type" value="Genomic_DNA"/>
</dbReference>
<organism evidence="9 10">
    <name type="scientific">Candidatus Methylospira mobilis</name>
    <dbReference type="NCBI Taxonomy" id="1808979"/>
    <lineage>
        <taxon>Bacteria</taxon>
        <taxon>Pseudomonadati</taxon>
        <taxon>Pseudomonadota</taxon>
        <taxon>Gammaproteobacteria</taxon>
        <taxon>Methylococcales</taxon>
        <taxon>Methylococcaceae</taxon>
        <taxon>Candidatus Methylospira</taxon>
    </lineage>
</organism>
<comment type="similarity">
    <text evidence="6 7">Belongs to the class I-like SAM-binding methyltransferase superfamily. C5-methyltransferase family.</text>
</comment>
<evidence type="ECO:0000256" key="3">
    <source>
        <dbReference type="ARBA" id="ARBA00022691"/>
    </source>
</evidence>
<evidence type="ECO:0000256" key="8">
    <source>
        <dbReference type="RuleBase" id="RU000417"/>
    </source>
</evidence>
<dbReference type="Gene3D" id="3.40.50.150">
    <property type="entry name" value="Vaccinia Virus protein VP39"/>
    <property type="match status" value="1"/>
</dbReference>